<feature type="transmembrane region" description="Helical" evidence="7">
    <location>
        <begin position="185"/>
        <end position="204"/>
    </location>
</feature>
<dbReference type="GO" id="GO:0055085">
    <property type="term" value="P:transmembrane transport"/>
    <property type="evidence" value="ECO:0007669"/>
    <property type="project" value="InterPro"/>
</dbReference>
<dbReference type="STRING" id="419479.SAMN04488563_3376"/>
<dbReference type="CDD" id="cd06261">
    <property type="entry name" value="TM_PBP2"/>
    <property type="match status" value="1"/>
</dbReference>
<evidence type="ECO:0000256" key="6">
    <source>
        <dbReference type="ARBA" id="ARBA00023136"/>
    </source>
</evidence>
<dbReference type="PROSITE" id="PS50928">
    <property type="entry name" value="ABC_TM1"/>
    <property type="match status" value="1"/>
</dbReference>
<evidence type="ECO:0000256" key="3">
    <source>
        <dbReference type="ARBA" id="ARBA00022475"/>
    </source>
</evidence>
<dbReference type="AlphaFoldDB" id="A0A1H2K379"/>
<evidence type="ECO:0000256" key="4">
    <source>
        <dbReference type="ARBA" id="ARBA00022692"/>
    </source>
</evidence>
<dbReference type="RefSeq" id="WP_046768094.1">
    <property type="nucleotide sequence ID" value="NZ_KQ061224.1"/>
</dbReference>
<proteinExistence type="inferred from homology"/>
<feature type="transmembrane region" description="Helical" evidence="7">
    <location>
        <begin position="9"/>
        <end position="30"/>
    </location>
</feature>
<dbReference type="PANTHER" id="PTHR43163">
    <property type="entry name" value="DIPEPTIDE TRANSPORT SYSTEM PERMEASE PROTEIN DPPB-RELATED"/>
    <property type="match status" value="1"/>
</dbReference>
<feature type="transmembrane region" description="Helical" evidence="7">
    <location>
        <begin position="286"/>
        <end position="312"/>
    </location>
</feature>
<dbReference type="EMBL" id="LT629791">
    <property type="protein sequence ID" value="SDU63167.1"/>
    <property type="molecule type" value="Genomic_DNA"/>
</dbReference>
<keyword evidence="10" id="KW-1185">Reference proteome</keyword>
<sequence length="318" mass="34092">MLAYVLRRLLVAAPVLVGILLISFILVQLMPGDPVRALMSPEEMAASPEYVARRRAELGLDDPVLVQFLAWVRELAQGHLGYSFHGRVPVAELIGERIGPTVLLALVALAIALIVGISIGVVAALRQNSWFDYLASIGSMAAVSIPAFFLGLMAIYIFSIQLGILPTGGLRSLTSDGSLGDSIRHLVLPAGVLAASLVGPYVRYTRQGMLEVLRQDFMTTARAKGVPRFGVVVGHGLRNTLIPLTTVIALQLPGLLTGVLIIEVIFSWPGLGQLVYDSIIGRDYPVIIATVFFSAVLVMVANLLADLLAAVLDPRIRL</sequence>
<dbReference type="Pfam" id="PF19300">
    <property type="entry name" value="BPD_transp_1_N"/>
    <property type="match status" value="1"/>
</dbReference>
<evidence type="ECO:0000256" key="1">
    <source>
        <dbReference type="ARBA" id="ARBA00004651"/>
    </source>
</evidence>
<comment type="subcellular location">
    <subcellularLocation>
        <location evidence="1 7">Cell membrane</location>
        <topology evidence="1 7">Multi-pass membrane protein</topology>
    </subcellularLocation>
</comment>
<evidence type="ECO:0000256" key="2">
    <source>
        <dbReference type="ARBA" id="ARBA00022448"/>
    </source>
</evidence>
<dbReference type="SUPFAM" id="SSF161098">
    <property type="entry name" value="MetI-like"/>
    <property type="match status" value="1"/>
</dbReference>
<accession>A0A1H2K379</accession>
<keyword evidence="2 7" id="KW-0813">Transport</keyword>
<dbReference type="OrthoDB" id="9778910at2"/>
<dbReference type="InterPro" id="IPR000515">
    <property type="entry name" value="MetI-like"/>
</dbReference>
<keyword evidence="6 7" id="KW-0472">Membrane</keyword>
<keyword evidence="4 7" id="KW-0812">Transmembrane</keyword>
<keyword evidence="3" id="KW-1003">Cell membrane</keyword>
<feature type="transmembrane region" description="Helical" evidence="7">
    <location>
        <begin position="241"/>
        <end position="266"/>
    </location>
</feature>
<dbReference type="PANTHER" id="PTHR43163:SF6">
    <property type="entry name" value="DIPEPTIDE TRANSPORT SYSTEM PERMEASE PROTEIN DPPB-RELATED"/>
    <property type="match status" value="1"/>
</dbReference>
<dbReference type="InterPro" id="IPR045621">
    <property type="entry name" value="BPD_transp_1_N"/>
</dbReference>
<evidence type="ECO:0000313" key="10">
    <source>
        <dbReference type="Proteomes" id="UP000182977"/>
    </source>
</evidence>
<dbReference type="InterPro" id="IPR035906">
    <property type="entry name" value="MetI-like_sf"/>
</dbReference>
<reference evidence="10" key="1">
    <citation type="submission" date="2016-10" db="EMBL/GenBank/DDBJ databases">
        <authorList>
            <person name="Varghese N."/>
            <person name="Submissions S."/>
        </authorList>
    </citation>
    <scope>NUCLEOTIDE SEQUENCE [LARGE SCALE GENOMIC DNA]</scope>
    <source>
        <strain evidence="10">DSM 45079</strain>
    </source>
</reference>
<feature type="transmembrane region" description="Helical" evidence="7">
    <location>
        <begin position="137"/>
        <end position="165"/>
    </location>
</feature>
<dbReference type="GO" id="GO:0005886">
    <property type="term" value="C:plasma membrane"/>
    <property type="evidence" value="ECO:0007669"/>
    <property type="project" value="UniProtKB-SubCell"/>
</dbReference>
<dbReference type="Proteomes" id="UP000182977">
    <property type="component" value="Chromosome I"/>
</dbReference>
<name>A0A1H2K379_9ACTN</name>
<keyword evidence="5 7" id="KW-1133">Transmembrane helix</keyword>
<feature type="transmembrane region" description="Helical" evidence="7">
    <location>
        <begin position="102"/>
        <end position="125"/>
    </location>
</feature>
<evidence type="ECO:0000256" key="7">
    <source>
        <dbReference type="RuleBase" id="RU363032"/>
    </source>
</evidence>
<protein>
    <submittedName>
        <fullName evidence="9">Peptide/nickel transport system permease protein</fullName>
    </submittedName>
</protein>
<evidence type="ECO:0000259" key="8">
    <source>
        <dbReference type="PROSITE" id="PS50928"/>
    </source>
</evidence>
<dbReference type="Pfam" id="PF00528">
    <property type="entry name" value="BPD_transp_1"/>
    <property type="match status" value="1"/>
</dbReference>
<feature type="domain" description="ABC transmembrane type-1" evidence="8">
    <location>
        <begin position="98"/>
        <end position="305"/>
    </location>
</feature>
<gene>
    <name evidence="9" type="ORF">SAMN04488563_3376</name>
</gene>
<dbReference type="Gene3D" id="1.10.3720.10">
    <property type="entry name" value="MetI-like"/>
    <property type="match status" value="1"/>
</dbReference>
<comment type="similarity">
    <text evidence="7">Belongs to the binding-protein-dependent transport system permease family.</text>
</comment>
<evidence type="ECO:0000256" key="5">
    <source>
        <dbReference type="ARBA" id="ARBA00022989"/>
    </source>
</evidence>
<evidence type="ECO:0000313" key="9">
    <source>
        <dbReference type="EMBL" id="SDU63167.1"/>
    </source>
</evidence>
<organism evidence="9 10">
    <name type="scientific">Jiangella alkaliphila</name>
    <dbReference type="NCBI Taxonomy" id="419479"/>
    <lineage>
        <taxon>Bacteria</taxon>
        <taxon>Bacillati</taxon>
        <taxon>Actinomycetota</taxon>
        <taxon>Actinomycetes</taxon>
        <taxon>Jiangellales</taxon>
        <taxon>Jiangellaceae</taxon>
        <taxon>Jiangella</taxon>
    </lineage>
</organism>